<name>A0A852RB00_9ACTN</name>
<dbReference type="GO" id="GO:0003723">
    <property type="term" value="F:RNA binding"/>
    <property type="evidence" value="ECO:0007669"/>
    <property type="project" value="InterPro"/>
</dbReference>
<proteinExistence type="predicted"/>
<evidence type="ECO:0000256" key="3">
    <source>
        <dbReference type="SAM" id="MobiDB-lite"/>
    </source>
</evidence>
<keyword evidence="4" id="KW-0472">Membrane</keyword>
<sequence length="167" mass="18204">MDRRTTRVVSTAITVVLLVAVWWLQSRGGDDAEPSRAGDSVTSSASATPTPSPTSTATSTRSARPSPSAPRDEDGIAYVDLADLPPEAAETVELIDAGGPFRYPGKDGSTFGNFEGVLPDRPRGYYREYTVDTPGLDHRGARRIIAGDRGELYWTADHYESFERIRR</sequence>
<feature type="compositionally biased region" description="Low complexity" evidence="3">
    <location>
        <begin position="42"/>
        <end position="66"/>
    </location>
</feature>
<feature type="region of interest" description="Disordered" evidence="3">
    <location>
        <begin position="28"/>
        <end position="75"/>
    </location>
</feature>
<dbReference type="EC" id="3.1.27.3" evidence="5"/>
<dbReference type="InterPro" id="IPR016191">
    <property type="entry name" value="Ribonuclease/ribotoxin"/>
</dbReference>
<keyword evidence="4" id="KW-1133">Transmembrane helix</keyword>
<keyword evidence="4" id="KW-0812">Transmembrane</keyword>
<evidence type="ECO:0000256" key="1">
    <source>
        <dbReference type="ARBA" id="ARBA00022722"/>
    </source>
</evidence>
<gene>
    <name evidence="5" type="ORF">BJ958_001803</name>
</gene>
<dbReference type="EMBL" id="JACCBF010000001">
    <property type="protein sequence ID" value="NYD30257.1"/>
    <property type="molecule type" value="Genomic_DNA"/>
</dbReference>
<reference evidence="5 6" key="1">
    <citation type="submission" date="2020-07" db="EMBL/GenBank/DDBJ databases">
        <title>Sequencing the genomes of 1000 actinobacteria strains.</title>
        <authorList>
            <person name="Klenk H.-P."/>
        </authorList>
    </citation>
    <scope>NUCLEOTIDE SEQUENCE [LARGE SCALE GENOMIC DNA]</scope>
    <source>
        <strain evidence="5 6">DSM 19082</strain>
    </source>
</reference>
<keyword evidence="1" id="KW-0540">Nuclease</keyword>
<dbReference type="SUPFAM" id="SSF53933">
    <property type="entry name" value="Microbial ribonucleases"/>
    <property type="match status" value="1"/>
</dbReference>
<dbReference type="Proteomes" id="UP000582231">
    <property type="component" value="Unassembled WGS sequence"/>
</dbReference>
<dbReference type="GO" id="GO:0016787">
    <property type="term" value="F:hydrolase activity"/>
    <property type="evidence" value="ECO:0007669"/>
    <property type="project" value="UniProtKB-KW"/>
</dbReference>
<evidence type="ECO:0000256" key="2">
    <source>
        <dbReference type="ARBA" id="ARBA00022801"/>
    </source>
</evidence>
<dbReference type="InterPro" id="IPR000026">
    <property type="entry name" value="N1-like"/>
</dbReference>
<keyword evidence="2 5" id="KW-0378">Hydrolase</keyword>
<feature type="transmembrane region" description="Helical" evidence="4">
    <location>
        <begin position="7"/>
        <end position="24"/>
    </location>
</feature>
<evidence type="ECO:0000313" key="5">
    <source>
        <dbReference type="EMBL" id="NYD30257.1"/>
    </source>
</evidence>
<dbReference type="RefSeq" id="WP_179726531.1">
    <property type="nucleotide sequence ID" value="NZ_BAABEF010000001.1"/>
</dbReference>
<evidence type="ECO:0000256" key="4">
    <source>
        <dbReference type="SAM" id="Phobius"/>
    </source>
</evidence>
<evidence type="ECO:0000313" key="6">
    <source>
        <dbReference type="Proteomes" id="UP000582231"/>
    </source>
</evidence>
<organism evidence="5 6">
    <name type="scientific">Nocardioides kongjuensis</name>
    <dbReference type="NCBI Taxonomy" id="349522"/>
    <lineage>
        <taxon>Bacteria</taxon>
        <taxon>Bacillati</taxon>
        <taxon>Actinomycetota</taxon>
        <taxon>Actinomycetes</taxon>
        <taxon>Propionibacteriales</taxon>
        <taxon>Nocardioidaceae</taxon>
        <taxon>Nocardioides</taxon>
    </lineage>
</organism>
<protein>
    <submittedName>
        <fullName evidence="5">Ribonuclease T1</fullName>
        <ecNumber evidence="5">3.1.27.3</ecNumber>
    </submittedName>
</protein>
<dbReference type="GO" id="GO:0004521">
    <property type="term" value="F:RNA endonuclease activity"/>
    <property type="evidence" value="ECO:0007669"/>
    <property type="project" value="InterPro"/>
</dbReference>
<keyword evidence="6" id="KW-1185">Reference proteome</keyword>
<dbReference type="Gene3D" id="3.10.450.30">
    <property type="entry name" value="Microbial ribonucleases"/>
    <property type="match status" value="1"/>
</dbReference>
<comment type="caution">
    <text evidence="5">The sequence shown here is derived from an EMBL/GenBank/DDBJ whole genome shotgun (WGS) entry which is preliminary data.</text>
</comment>
<dbReference type="AlphaFoldDB" id="A0A852RB00"/>
<accession>A0A852RB00</accession>
<dbReference type="Pfam" id="PF00545">
    <property type="entry name" value="Ribonuclease"/>
    <property type="match status" value="1"/>
</dbReference>